<dbReference type="EMBL" id="JACGWJ010000017">
    <property type="protein sequence ID" value="KAL0355424.1"/>
    <property type="molecule type" value="Genomic_DNA"/>
</dbReference>
<dbReference type="AlphaFoldDB" id="A0AAW2PI79"/>
<reference evidence="2" key="2">
    <citation type="journal article" date="2024" name="Plant">
        <title>Genomic evolution and insights into agronomic trait innovations of Sesamum species.</title>
        <authorList>
            <person name="Miao H."/>
            <person name="Wang L."/>
            <person name="Qu L."/>
            <person name="Liu H."/>
            <person name="Sun Y."/>
            <person name="Le M."/>
            <person name="Wang Q."/>
            <person name="Wei S."/>
            <person name="Zheng Y."/>
            <person name="Lin W."/>
            <person name="Duan Y."/>
            <person name="Cao H."/>
            <person name="Xiong S."/>
            <person name="Wang X."/>
            <person name="Wei L."/>
            <person name="Li C."/>
            <person name="Ma Q."/>
            <person name="Ju M."/>
            <person name="Zhao R."/>
            <person name="Li G."/>
            <person name="Mu C."/>
            <person name="Tian Q."/>
            <person name="Mei H."/>
            <person name="Zhang T."/>
            <person name="Gao T."/>
            <person name="Zhang H."/>
        </authorList>
    </citation>
    <scope>NUCLEOTIDE SEQUENCE</scope>
    <source>
        <strain evidence="2">G02</strain>
    </source>
</reference>
<reference evidence="2" key="1">
    <citation type="submission" date="2020-06" db="EMBL/GenBank/DDBJ databases">
        <authorList>
            <person name="Li T."/>
            <person name="Hu X."/>
            <person name="Zhang T."/>
            <person name="Song X."/>
            <person name="Zhang H."/>
            <person name="Dai N."/>
            <person name="Sheng W."/>
            <person name="Hou X."/>
            <person name="Wei L."/>
        </authorList>
    </citation>
    <scope>NUCLEOTIDE SEQUENCE</scope>
    <source>
        <strain evidence="2">G02</strain>
        <tissue evidence="2">Leaf</tissue>
    </source>
</reference>
<organism evidence="2">
    <name type="scientific">Sesamum radiatum</name>
    <name type="common">Black benniseed</name>
    <dbReference type="NCBI Taxonomy" id="300843"/>
    <lineage>
        <taxon>Eukaryota</taxon>
        <taxon>Viridiplantae</taxon>
        <taxon>Streptophyta</taxon>
        <taxon>Embryophyta</taxon>
        <taxon>Tracheophyta</taxon>
        <taxon>Spermatophyta</taxon>
        <taxon>Magnoliopsida</taxon>
        <taxon>eudicotyledons</taxon>
        <taxon>Gunneridae</taxon>
        <taxon>Pentapetalae</taxon>
        <taxon>asterids</taxon>
        <taxon>lamiids</taxon>
        <taxon>Lamiales</taxon>
        <taxon>Pedaliaceae</taxon>
        <taxon>Sesamum</taxon>
    </lineage>
</organism>
<feature type="compositionally biased region" description="Polar residues" evidence="1">
    <location>
        <begin position="99"/>
        <end position="109"/>
    </location>
</feature>
<name>A0AAW2PI79_SESRA</name>
<feature type="region of interest" description="Disordered" evidence="1">
    <location>
        <begin position="85"/>
        <end position="111"/>
    </location>
</feature>
<protein>
    <submittedName>
        <fullName evidence="2">Uncharacterized protein</fullName>
    </submittedName>
</protein>
<comment type="caution">
    <text evidence="2">The sequence shown here is derived from an EMBL/GenBank/DDBJ whole genome shotgun (WGS) entry which is preliminary data.</text>
</comment>
<evidence type="ECO:0000256" key="1">
    <source>
        <dbReference type="SAM" id="MobiDB-lite"/>
    </source>
</evidence>
<proteinExistence type="predicted"/>
<evidence type="ECO:0000313" key="2">
    <source>
        <dbReference type="EMBL" id="KAL0355424.1"/>
    </source>
</evidence>
<sequence length="140" mass="15624">MIGRKEMELKPRNPAAHALSPIWRFSPNRNGSNLLDSYELQAVTRHLNRAIRASHGLPTSASPSSHLMKSPLYLHCLSKIYRENAKTSKKISRSKVSGEASSEGNNDDATGTRGFVVRLWKRITRRLVRGNESKAEGSNL</sequence>
<accession>A0AAW2PI79</accession>
<gene>
    <name evidence="2" type="ORF">Sradi_3989300</name>
</gene>